<dbReference type="InterPro" id="IPR052710">
    <property type="entry name" value="CAAX_protease"/>
</dbReference>
<accession>A0A171DLX4</accession>
<evidence type="ECO:0000256" key="2">
    <source>
        <dbReference type="SAM" id="SignalP"/>
    </source>
</evidence>
<name>A0A171DLX4_9ACTN</name>
<feature type="chain" id="PRO_5007905923" evidence="2">
    <location>
        <begin position="27"/>
        <end position="252"/>
    </location>
</feature>
<proteinExistence type="predicted"/>
<keyword evidence="1" id="KW-1133">Transmembrane helix</keyword>
<feature type="transmembrane region" description="Helical" evidence="1">
    <location>
        <begin position="217"/>
        <end position="238"/>
    </location>
</feature>
<feature type="transmembrane region" description="Helical" evidence="1">
    <location>
        <begin position="90"/>
        <end position="116"/>
    </location>
</feature>
<reference evidence="5" key="2">
    <citation type="submission" date="2016-04" db="EMBL/GenBank/DDBJ databases">
        <title>Planomonospora sphaerica JCM9374 whole genome shotgun sequence.</title>
        <authorList>
            <person name="Suzuki T."/>
            <person name="Dohra H."/>
            <person name="Kodani S."/>
        </authorList>
    </citation>
    <scope>NUCLEOTIDE SEQUENCE [LARGE SCALE GENOMIC DNA]</scope>
    <source>
        <strain evidence="5">JCM 9374</strain>
    </source>
</reference>
<keyword evidence="1" id="KW-0812">Transmembrane</keyword>
<dbReference type="PANTHER" id="PTHR36435">
    <property type="entry name" value="SLR1288 PROTEIN"/>
    <property type="match status" value="1"/>
</dbReference>
<dbReference type="PANTHER" id="PTHR36435:SF1">
    <property type="entry name" value="CAAX AMINO TERMINAL PROTEASE FAMILY PROTEIN"/>
    <property type="match status" value="1"/>
</dbReference>
<keyword evidence="1" id="KW-0472">Membrane</keyword>
<dbReference type="Pfam" id="PF02517">
    <property type="entry name" value="Rce1-like"/>
    <property type="match status" value="1"/>
</dbReference>
<protein>
    <submittedName>
        <fullName evidence="4">Abortive infection protein</fullName>
    </submittedName>
</protein>
<gene>
    <name evidence="4" type="ORF">PS9374_05589</name>
</gene>
<evidence type="ECO:0000256" key="1">
    <source>
        <dbReference type="SAM" id="Phobius"/>
    </source>
</evidence>
<evidence type="ECO:0000313" key="4">
    <source>
        <dbReference type="EMBL" id="GAT69909.1"/>
    </source>
</evidence>
<sequence length="252" mass="26179">MTTTLERPRGRRVLFAVVLTASSAVAAGVLTASTARTLAPHWSADLDRLAPVVVAAVYAAIAAALLVTVGRDRRARGLYLGLAPVRPAGYALGAAVWAAAYLAGAVGYLIAGWFGVPAGQVWQVLWAIGADDGRLADASPALAAVILVRACLLAPVAEELLFRGVLYGWLRARLPASWTIAVTALGFGLIHQVPLFIPLAVAVGLAAGWIRERTGSTWVPIAVHVLQNVLVVLLSLALTGWHPAVSLAAQGP</sequence>
<dbReference type="AlphaFoldDB" id="A0A171DLX4"/>
<dbReference type="InterPro" id="IPR003675">
    <property type="entry name" value="Rce1/LyrA-like_dom"/>
</dbReference>
<feature type="signal peptide" evidence="2">
    <location>
        <begin position="1"/>
        <end position="26"/>
    </location>
</feature>
<feature type="transmembrane region" description="Helical" evidence="1">
    <location>
        <begin position="50"/>
        <end position="69"/>
    </location>
</feature>
<evidence type="ECO:0000259" key="3">
    <source>
        <dbReference type="Pfam" id="PF02517"/>
    </source>
</evidence>
<keyword evidence="5" id="KW-1185">Reference proteome</keyword>
<feature type="domain" description="CAAX prenyl protease 2/Lysostaphin resistance protein A-like" evidence="3">
    <location>
        <begin position="142"/>
        <end position="229"/>
    </location>
</feature>
<dbReference type="RefSeq" id="WP_197287202.1">
    <property type="nucleotide sequence ID" value="NZ_BDCX01000015.1"/>
</dbReference>
<dbReference type="EMBL" id="BDCX01000015">
    <property type="protein sequence ID" value="GAT69909.1"/>
    <property type="molecule type" value="Genomic_DNA"/>
</dbReference>
<dbReference type="STRING" id="161355.PS9374_05589"/>
<dbReference type="GO" id="GO:0004175">
    <property type="term" value="F:endopeptidase activity"/>
    <property type="evidence" value="ECO:0007669"/>
    <property type="project" value="UniProtKB-ARBA"/>
</dbReference>
<comment type="caution">
    <text evidence="4">The sequence shown here is derived from an EMBL/GenBank/DDBJ whole genome shotgun (WGS) entry which is preliminary data.</text>
</comment>
<evidence type="ECO:0000313" key="5">
    <source>
        <dbReference type="Proteomes" id="UP000077701"/>
    </source>
</evidence>
<organism evidence="4 5">
    <name type="scientific">Planomonospora sphaerica</name>
    <dbReference type="NCBI Taxonomy" id="161355"/>
    <lineage>
        <taxon>Bacteria</taxon>
        <taxon>Bacillati</taxon>
        <taxon>Actinomycetota</taxon>
        <taxon>Actinomycetes</taxon>
        <taxon>Streptosporangiales</taxon>
        <taxon>Streptosporangiaceae</taxon>
        <taxon>Planomonospora</taxon>
    </lineage>
</organism>
<reference evidence="4 5" key="1">
    <citation type="journal article" date="2016" name="Genome Announc.">
        <title>Draft Genome Sequence of Planomonospora sphaerica JCM9374, a Rare Actinomycete.</title>
        <authorList>
            <person name="Dohra H."/>
            <person name="Suzuki T."/>
            <person name="Inoue Y."/>
            <person name="Kodani S."/>
        </authorList>
    </citation>
    <scope>NUCLEOTIDE SEQUENCE [LARGE SCALE GENOMIC DNA]</scope>
    <source>
        <strain evidence="4 5">JCM 9374</strain>
    </source>
</reference>
<dbReference type="GO" id="GO:0080120">
    <property type="term" value="P:CAAX-box protein maturation"/>
    <property type="evidence" value="ECO:0007669"/>
    <property type="project" value="UniProtKB-ARBA"/>
</dbReference>
<keyword evidence="2" id="KW-0732">Signal</keyword>
<dbReference type="Proteomes" id="UP000077701">
    <property type="component" value="Unassembled WGS sequence"/>
</dbReference>